<evidence type="ECO:0000313" key="3">
    <source>
        <dbReference type="Proteomes" id="UP000588586"/>
    </source>
</evidence>
<name>A0A849HC13_9MICO</name>
<organism evidence="2 3">
    <name type="scientific">Knoellia koreensis</name>
    <dbReference type="NCBI Taxonomy" id="2730921"/>
    <lineage>
        <taxon>Bacteria</taxon>
        <taxon>Bacillati</taxon>
        <taxon>Actinomycetota</taxon>
        <taxon>Actinomycetes</taxon>
        <taxon>Micrococcales</taxon>
        <taxon>Intrasporangiaceae</taxon>
        <taxon>Knoellia</taxon>
    </lineage>
</organism>
<dbReference type="Proteomes" id="UP000588586">
    <property type="component" value="Unassembled WGS sequence"/>
</dbReference>
<sequence>MREGVLMAGRPNRGKVQPGGPANGLRRFEPNNLAALKSGAYSPRVREAYAEALTEWARAQDALSFLRDSSFAPSVWRWAQRTAASDLLYGELEAHHASKQRGSCAGCMRCRSLEARWQKADRTAERAGERLGLDPQSRAELLVKLRAAGVIKSEAQQVESLLGAIAQQFGLDQTSGELLVEEDADIVDAEEATDE</sequence>
<proteinExistence type="predicted"/>
<feature type="region of interest" description="Disordered" evidence="1">
    <location>
        <begin position="1"/>
        <end position="24"/>
    </location>
</feature>
<dbReference type="RefSeq" id="WP_171241728.1">
    <property type="nucleotide sequence ID" value="NZ_JABEPQ010000001.1"/>
</dbReference>
<reference evidence="2 3" key="1">
    <citation type="submission" date="2020-04" db="EMBL/GenBank/DDBJ databases">
        <title>Knoellia sp. isolate from air conditioner.</title>
        <authorList>
            <person name="Chea S."/>
            <person name="Kim D.-U."/>
        </authorList>
    </citation>
    <scope>NUCLEOTIDE SEQUENCE [LARGE SCALE GENOMIC DNA]</scope>
    <source>
        <strain evidence="2 3">DB2414S</strain>
    </source>
</reference>
<evidence type="ECO:0000313" key="2">
    <source>
        <dbReference type="EMBL" id="NNM44589.1"/>
    </source>
</evidence>
<accession>A0A849HC13</accession>
<protein>
    <submittedName>
        <fullName evidence="2">Uncharacterized protein</fullName>
    </submittedName>
</protein>
<gene>
    <name evidence="2" type="ORF">HJG52_01030</name>
</gene>
<dbReference type="AlphaFoldDB" id="A0A849HC13"/>
<keyword evidence="3" id="KW-1185">Reference proteome</keyword>
<evidence type="ECO:0000256" key="1">
    <source>
        <dbReference type="SAM" id="MobiDB-lite"/>
    </source>
</evidence>
<dbReference type="EMBL" id="JABEPQ010000001">
    <property type="protein sequence ID" value="NNM44589.1"/>
    <property type="molecule type" value="Genomic_DNA"/>
</dbReference>
<comment type="caution">
    <text evidence="2">The sequence shown here is derived from an EMBL/GenBank/DDBJ whole genome shotgun (WGS) entry which is preliminary data.</text>
</comment>